<keyword evidence="8" id="KW-0966">Cell projection</keyword>
<proteinExistence type="inferred from homology"/>
<evidence type="ECO:0000256" key="9">
    <source>
        <dbReference type="ARBA" id="ARBA00041087"/>
    </source>
</evidence>
<evidence type="ECO:0000256" key="7">
    <source>
        <dbReference type="ARBA" id="ARBA00023212"/>
    </source>
</evidence>
<evidence type="ECO:0000256" key="8">
    <source>
        <dbReference type="ARBA" id="ARBA00023273"/>
    </source>
</evidence>
<comment type="subunit">
    <text evidence="10">Microtubule inner protein component of sperm flagellar doublet microtubules.</text>
</comment>
<evidence type="ECO:0000256" key="6">
    <source>
        <dbReference type="ARBA" id="ARBA00023069"/>
    </source>
</evidence>
<comment type="similarity">
    <text evidence="2">Belongs to the RIB43A family.</text>
</comment>
<dbReference type="GeneID" id="114798402"/>
<dbReference type="Pfam" id="PF05914">
    <property type="entry name" value="RIB43A"/>
    <property type="match status" value="1"/>
</dbReference>
<keyword evidence="13" id="KW-1185">Reference proteome</keyword>
<dbReference type="RefSeq" id="XP_028849915.1">
    <property type="nucleotide sequence ID" value="XM_028994082.1"/>
</dbReference>
<evidence type="ECO:0000256" key="1">
    <source>
        <dbReference type="ARBA" id="ARBA00004611"/>
    </source>
</evidence>
<dbReference type="InterPro" id="IPR008805">
    <property type="entry name" value="RIB43A"/>
</dbReference>
<evidence type="ECO:0000256" key="11">
    <source>
        <dbReference type="SAM" id="MobiDB-lite"/>
    </source>
</evidence>
<name>A0AAY4EQX3_9TELE</name>
<keyword evidence="3" id="KW-0963">Cytoplasm</keyword>
<dbReference type="PANTHER" id="PTHR14517:SF11">
    <property type="entry name" value="RIB43A-LIKE WITH COILED-COILS PROTEIN 1"/>
    <property type="match status" value="1"/>
</dbReference>
<evidence type="ECO:0000256" key="10">
    <source>
        <dbReference type="ARBA" id="ARBA00046435"/>
    </source>
</evidence>
<dbReference type="Ensembl" id="ENSDCDT00010070396.1">
    <property type="protein sequence ID" value="ENSDCDP00010059669.1"/>
    <property type="gene ID" value="ENSDCDG00010033318.1"/>
</dbReference>
<dbReference type="PANTHER" id="PTHR14517">
    <property type="entry name" value="RIB43A-RELATED"/>
    <property type="match status" value="1"/>
</dbReference>
<keyword evidence="7" id="KW-0206">Cytoskeleton</keyword>
<dbReference type="AlphaFoldDB" id="A0AAY4EQX3"/>
<evidence type="ECO:0000256" key="5">
    <source>
        <dbReference type="ARBA" id="ARBA00023054"/>
    </source>
</evidence>
<evidence type="ECO:0000256" key="2">
    <source>
        <dbReference type="ARBA" id="ARBA00006875"/>
    </source>
</evidence>
<feature type="region of interest" description="Disordered" evidence="11">
    <location>
        <begin position="306"/>
        <end position="344"/>
    </location>
</feature>
<dbReference type="Proteomes" id="UP000694580">
    <property type="component" value="Chromosome 10"/>
</dbReference>
<evidence type="ECO:0000256" key="3">
    <source>
        <dbReference type="ARBA" id="ARBA00022490"/>
    </source>
</evidence>
<protein>
    <recommendedName>
        <fullName evidence="9">RIB43A-like with coiled-coils protein 1</fullName>
    </recommendedName>
</protein>
<accession>A0AAY4EQX3</accession>
<evidence type="ECO:0000313" key="12">
    <source>
        <dbReference type="Ensembl" id="ENSDCDP00010059669.1"/>
    </source>
</evidence>
<dbReference type="GeneTree" id="ENSGT00390000010825"/>
<reference evidence="12 13" key="1">
    <citation type="submission" date="2020-06" db="EMBL/GenBank/DDBJ databases">
        <authorList>
            <consortium name="Wellcome Sanger Institute Data Sharing"/>
        </authorList>
    </citation>
    <scope>NUCLEOTIDE SEQUENCE [LARGE SCALE GENOMIC DNA]</scope>
</reference>
<keyword evidence="4" id="KW-0282">Flagellum</keyword>
<sequence>MADDVTRLERRRAAEVARRGRIFDVRRRVMGVDVPALELQVSERRRREETEVGVARALDALSLSHDQMYIQKQKDEEERKAELARDLVQYRAVHQRPEDSLDADLTCDLKGASMIAFSVPEWELGPASMQVFQGEGLREEDSRRAQMEETARTLRAQREESAKQRRERKHEELQAEMRMVQGDQRALRLQILEAECKRAARVALSSFNRAQAEEVRERQRKGKQLKEAEDRAEIAHTVTSDLLTECPDSAVRPGQEGAAWRVLTDRWKGLTAEQRGAILREREEQRAEGERRRAIDRRRELAWDSQWQEQGRAQEEAERRSREAERERRRQMDKYNQELSLSQRRHQQFLNKRLYTNQATDHYFSQFNSSSR</sequence>
<keyword evidence="6" id="KW-0969">Cilium</keyword>
<evidence type="ECO:0000256" key="4">
    <source>
        <dbReference type="ARBA" id="ARBA00022846"/>
    </source>
</evidence>
<reference evidence="12" key="3">
    <citation type="submission" date="2025-09" db="UniProtKB">
        <authorList>
            <consortium name="Ensembl"/>
        </authorList>
    </citation>
    <scope>IDENTIFICATION</scope>
</reference>
<feature type="region of interest" description="Disordered" evidence="11">
    <location>
        <begin position="137"/>
        <end position="168"/>
    </location>
</feature>
<evidence type="ECO:0000313" key="13">
    <source>
        <dbReference type="Proteomes" id="UP000694580"/>
    </source>
</evidence>
<gene>
    <name evidence="12" type="primary">RIBC1</name>
</gene>
<feature type="compositionally biased region" description="Basic and acidic residues" evidence="11">
    <location>
        <begin position="312"/>
        <end position="336"/>
    </location>
</feature>
<reference evidence="12" key="2">
    <citation type="submission" date="2025-08" db="UniProtKB">
        <authorList>
            <consortium name="Ensembl"/>
        </authorList>
    </citation>
    <scope>IDENTIFICATION</scope>
</reference>
<organism evidence="12 13">
    <name type="scientific">Denticeps clupeoides</name>
    <name type="common">denticle herring</name>
    <dbReference type="NCBI Taxonomy" id="299321"/>
    <lineage>
        <taxon>Eukaryota</taxon>
        <taxon>Metazoa</taxon>
        <taxon>Chordata</taxon>
        <taxon>Craniata</taxon>
        <taxon>Vertebrata</taxon>
        <taxon>Euteleostomi</taxon>
        <taxon>Actinopterygii</taxon>
        <taxon>Neopterygii</taxon>
        <taxon>Teleostei</taxon>
        <taxon>Clupei</taxon>
        <taxon>Clupeiformes</taxon>
        <taxon>Denticipitoidei</taxon>
        <taxon>Denticipitidae</taxon>
        <taxon>Denticeps</taxon>
    </lineage>
</organism>
<keyword evidence="5" id="KW-0175">Coiled coil</keyword>
<comment type="subcellular location">
    <subcellularLocation>
        <location evidence="1">Cytoplasm</location>
        <location evidence="1">Cytoskeleton</location>
        <location evidence="1">Flagellum axoneme</location>
    </subcellularLocation>
</comment>